<organism evidence="1 2">
    <name type="scientific">Thalictrum thalictroides</name>
    <name type="common">Rue-anemone</name>
    <name type="synonym">Anemone thalictroides</name>
    <dbReference type="NCBI Taxonomy" id="46969"/>
    <lineage>
        <taxon>Eukaryota</taxon>
        <taxon>Viridiplantae</taxon>
        <taxon>Streptophyta</taxon>
        <taxon>Embryophyta</taxon>
        <taxon>Tracheophyta</taxon>
        <taxon>Spermatophyta</taxon>
        <taxon>Magnoliopsida</taxon>
        <taxon>Ranunculales</taxon>
        <taxon>Ranunculaceae</taxon>
        <taxon>Thalictroideae</taxon>
        <taxon>Thalictrum</taxon>
    </lineage>
</organism>
<reference evidence="1 2" key="1">
    <citation type="submission" date="2020-06" db="EMBL/GenBank/DDBJ databases">
        <title>Transcriptomic and genomic resources for Thalictrum thalictroides and T. hernandezii: Facilitating candidate gene discovery in an emerging model plant lineage.</title>
        <authorList>
            <person name="Arias T."/>
            <person name="Riano-Pachon D.M."/>
            <person name="Di Stilio V.S."/>
        </authorList>
    </citation>
    <scope>NUCLEOTIDE SEQUENCE [LARGE SCALE GENOMIC DNA]</scope>
    <source>
        <strain evidence="2">cv. WT478/WT964</strain>
        <tissue evidence="1">Leaves</tissue>
    </source>
</reference>
<dbReference type="AlphaFoldDB" id="A0A7J6WMB1"/>
<protein>
    <submittedName>
        <fullName evidence="1">Uncharacterized protein</fullName>
    </submittedName>
</protein>
<dbReference type="PANTHER" id="PTHR34287">
    <property type="entry name" value="OS06G0551500 PROTEIN-RELATED"/>
    <property type="match status" value="1"/>
</dbReference>
<dbReference type="OrthoDB" id="1678883at2759"/>
<gene>
    <name evidence="1" type="ORF">FRX31_011923</name>
</gene>
<name>A0A7J6WMB1_THATH</name>
<comment type="caution">
    <text evidence="1">The sequence shown here is derived from an EMBL/GenBank/DDBJ whole genome shotgun (WGS) entry which is preliminary data.</text>
</comment>
<evidence type="ECO:0000313" key="1">
    <source>
        <dbReference type="EMBL" id="KAF5198499.1"/>
    </source>
</evidence>
<dbReference type="Proteomes" id="UP000554482">
    <property type="component" value="Unassembled WGS sequence"/>
</dbReference>
<sequence length="116" mass="13360">MIIERVITIEYLHESMSQQLLCKFPDQSAFDFDYTQSGIWSPLLPRGANFTLSDVSSLDLKRKLLGDDDKIQEFPPQEKLKKVWRKALKAASKPFKKHKVAPSLRLQNFLNPGDII</sequence>
<dbReference type="PANTHER" id="PTHR34287:SF4">
    <property type="entry name" value="OS04G0504200 PROTEIN"/>
    <property type="match status" value="1"/>
</dbReference>
<proteinExistence type="predicted"/>
<keyword evidence="2" id="KW-1185">Reference proteome</keyword>
<evidence type="ECO:0000313" key="2">
    <source>
        <dbReference type="Proteomes" id="UP000554482"/>
    </source>
</evidence>
<dbReference type="EMBL" id="JABWDY010013180">
    <property type="protein sequence ID" value="KAF5198499.1"/>
    <property type="molecule type" value="Genomic_DNA"/>
</dbReference>
<accession>A0A7J6WMB1</accession>